<dbReference type="InterPro" id="IPR036291">
    <property type="entry name" value="NAD(P)-bd_dom_sf"/>
</dbReference>
<dbReference type="CDD" id="cd05233">
    <property type="entry name" value="SDR_c"/>
    <property type="match status" value="1"/>
</dbReference>
<evidence type="ECO:0000313" key="3">
    <source>
        <dbReference type="Proteomes" id="UP000663505"/>
    </source>
</evidence>
<dbReference type="RefSeq" id="WP_206656196.1">
    <property type="nucleotide sequence ID" value="NZ_CP071182.1"/>
</dbReference>
<reference evidence="2 3" key="1">
    <citation type="submission" date="2021-02" db="EMBL/GenBank/DDBJ databases">
        <title>Alicyclobacillus curvatus sp. nov. and Alicyclobacillus mengziensis sp. nov., two acidophilic bacteria isolated from acid mine drainage.</title>
        <authorList>
            <person name="Huang Y."/>
        </authorList>
    </citation>
    <scope>NUCLEOTIDE SEQUENCE [LARGE SCALE GENOMIC DNA]</scope>
    <source>
        <strain evidence="2 3">S30H14</strain>
    </source>
</reference>
<accession>A0A9X7Z5E0</accession>
<dbReference type="PANTHER" id="PTHR24314">
    <property type="entry name" value="NON-SPECIFIC LIPID TRANSFER PROTEIN-RELATED"/>
    <property type="match status" value="1"/>
</dbReference>
<dbReference type="SUPFAM" id="SSF51735">
    <property type="entry name" value="NAD(P)-binding Rossmann-fold domains"/>
    <property type="match status" value="1"/>
</dbReference>
<dbReference type="EMBL" id="CP071182">
    <property type="protein sequence ID" value="QSO46834.1"/>
    <property type="molecule type" value="Genomic_DNA"/>
</dbReference>
<sequence length="272" mass="30016">MPCVVITGSSRGLGFAMAERFLRAGYDVTLSGRSEDTLLTAANRLGTYKGHILAVVCDVRDRRDVIRLWESAVEGFGTIDIWINNAGINQPDLHLWDISPEDVDHVVETNLLATIYGSQVAMQGMLRQKKGYIFNMEGFGSNEMQQAGLNLYGTTKRALTYFTTALAKEAKDTPVKVGLLSPGMMVTDFITQTEGIINDPEKSRKIFNILGDKPETVADFLVSKMIAGPKNGARIAWLTKSKATYRFMTAGFRKRDLFTDSSPAQPTHDAHS</sequence>
<dbReference type="InterPro" id="IPR052625">
    <property type="entry name" value="Chl_b_Red"/>
</dbReference>
<protein>
    <submittedName>
        <fullName evidence="2">SDR family oxidoreductase</fullName>
    </submittedName>
</protein>
<dbReference type="PRINTS" id="PR00080">
    <property type="entry name" value="SDRFAMILY"/>
</dbReference>
<evidence type="ECO:0000313" key="2">
    <source>
        <dbReference type="EMBL" id="QSO46834.1"/>
    </source>
</evidence>
<proteinExistence type="inferred from homology"/>
<dbReference type="GO" id="GO:0015996">
    <property type="term" value="P:chlorophyll catabolic process"/>
    <property type="evidence" value="ECO:0007669"/>
    <property type="project" value="TreeGrafter"/>
</dbReference>
<comment type="similarity">
    <text evidence="1">Belongs to the short-chain dehydrogenases/reductases (SDR) family.</text>
</comment>
<keyword evidence="3" id="KW-1185">Reference proteome</keyword>
<gene>
    <name evidence="2" type="ORF">JZ786_20755</name>
</gene>
<evidence type="ECO:0000256" key="1">
    <source>
        <dbReference type="RuleBase" id="RU000363"/>
    </source>
</evidence>
<name>A0A9X7Z5E0_9BACL</name>
<dbReference type="Gene3D" id="3.40.50.720">
    <property type="entry name" value="NAD(P)-binding Rossmann-like Domain"/>
    <property type="match status" value="1"/>
</dbReference>
<dbReference type="InterPro" id="IPR002347">
    <property type="entry name" value="SDR_fam"/>
</dbReference>
<dbReference type="Pfam" id="PF00106">
    <property type="entry name" value="adh_short"/>
    <property type="match status" value="1"/>
</dbReference>
<dbReference type="GO" id="GO:0034256">
    <property type="term" value="F:chlorophyll(ide) b reductase activity"/>
    <property type="evidence" value="ECO:0007669"/>
    <property type="project" value="TreeGrafter"/>
</dbReference>
<dbReference type="KEGG" id="afx:JZ786_20755"/>
<dbReference type="AlphaFoldDB" id="A0A9X7Z5E0"/>
<dbReference type="Proteomes" id="UP000663505">
    <property type="component" value="Chromosome"/>
</dbReference>
<organism evidence="2 3">
    <name type="scientific">Alicyclobacillus mengziensis</name>
    <dbReference type="NCBI Taxonomy" id="2931921"/>
    <lineage>
        <taxon>Bacteria</taxon>
        <taxon>Bacillati</taxon>
        <taxon>Bacillota</taxon>
        <taxon>Bacilli</taxon>
        <taxon>Bacillales</taxon>
        <taxon>Alicyclobacillaceae</taxon>
        <taxon>Alicyclobacillus</taxon>
    </lineage>
</organism>
<dbReference type="GO" id="GO:0010304">
    <property type="term" value="P:PSII associated light-harvesting complex II catabolic process"/>
    <property type="evidence" value="ECO:0007669"/>
    <property type="project" value="TreeGrafter"/>
</dbReference>
<dbReference type="PANTHER" id="PTHR24314:SF21">
    <property type="entry name" value="CHLOROPHYLL(IDE) B REDUCTASE NYC1, CHLOROPLASTIC-RELATED"/>
    <property type="match status" value="1"/>
</dbReference>
<dbReference type="PRINTS" id="PR00081">
    <property type="entry name" value="GDHRDH"/>
</dbReference>